<dbReference type="PANTHER" id="PTHR38699">
    <property type="entry name" value="CHROMOSOME 1, WHOLE GENOME SHOTGUN SEQUENCE"/>
    <property type="match status" value="1"/>
</dbReference>
<dbReference type="PANTHER" id="PTHR38699:SF1">
    <property type="entry name" value="MITOPHAGY RECEPTOR ATG43"/>
    <property type="match status" value="1"/>
</dbReference>
<dbReference type="EMBL" id="CP014244">
    <property type="protein sequence ID" value="AMD20657.1"/>
    <property type="molecule type" value="Genomic_DNA"/>
</dbReference>
<dbReference type="AlphaFoldDB" id="A0A109UX19"/>
<dbReference type="STRING" id="45286.A0A109UX19"/>
<organism evidence="1 2">
    <name type="scientific">Eremothecium sinecaudum</name>
    <dbReference type="NCBI Taxonomy" id="45286"/>
    <lineage>
        <taxon>Eukaryota</taxon>
        <taxon>Fungi</taxon>
        <taxon>Dikarya</taxon>
        <taxon>Ascomycota</taxon>
        <taxon>Saccharomycotina</taxon>
        <taxon>Saccharomycetes</taxon>
        <taxon>Saccharomycetales</taxon>
        <taxon>Saccharomycetaceae</taxon>
        <taxon>Eremothecium</taxon>
    </lineage>
</organism>
<dbReference type="OrthoDB" id="2430343at2759"/>
<protein>
    <submittedName>
        <fullName evidence="1">HDL087Cp</fullName>
    </submittedName>
</protein>
<dbReference type="RefSeq" id="XP_017987653.1">
    <property type="nucleotide sequence ID" value="XM_018131769.1"/>
</dbReference>
<name>A0A109UX19_9SACH</name>
<dbReference type="Proteomes" id="UP000243052">
    <property type="component" value="Chromosome iv"/>
</dbReference>
<dbReference type="GO" id="GO:0140580">
    <property type="term" value="F:mitochondrion autophagosome adaptor activity"/>
    <property type="evidence" value="ECO:0007669"/>
    <property type="project" value="InterPro"/>
</dbReference>
<reference evidence="1 2" key="1">
    <citation type="submission" date="2016-01" db="EMBL/GenBank/DDBJ databases">
        <title>Genome sequence of the yeast Holleya sinecauda.</title>
        <authorList>
            <person name="Dietrich F.S."/>
        </authorList>
    </citation>
    <scope>NUCLEOTIDE SEQUENCE [LARGE SCALE GENOMIC DNA]</scope>
    <source>
        <strain evidence="1 2">ATCC 58844</strain>
    </source>
</reference>
<sequence length="119" mass="13749">MMKENRQIVIPDVRVEQNFRKSVFAAARKEHETKVKPLRGSEAQIDDSEVGITISAVVKVVFKDVLLLPLLQGMMWTGLMIAMKPWLRACGRNGYLLGRYIYDTITGRHLLKKMRYKLE</sequence>
<gene>
    <name evidence="1" type="ORF">AW171_hschr42560</name>
</gene>
<keyword evidence="2" id="KW-1185">Reference proteome</keyword>
<accession>A0A109UX19</accession>
<dbReference type="GeneID" id="28723913"/>
<dbReference type="InterPro" id="IPR013898">
    <property type="entry name" value="Atg43"/>
</dbReference>
<evidence type="ECO:0000313" key="2">
    <source>
        <dbReference type="Proteomes" id="UP000243052"/>
    </source>
</evidence>
<proteinExistence type="predicted"/>
<dbReference type="GO" id="GO:0000423">
    <property type="term" value="P:mitophagy"/>
    <property type="evidence" value="ECO:0007669"/>
    <property type="project" value="InterPro"/>
</dbReference>
<evidence type="ECO:0000313" key="1">
    <source>
        <dbReference type="EMBL" id="AMD20657.1"/>
    </source>
</evidence>